<evidence type="ECO:0008006" key="2">
    <source>
        <dbReference type="Google" id="ProtNLM"/>
    </source>
</evidence>
<sequence length="120" mass="13526">MKALLSPTENDLSKALGDSAITSSIPEEKGADILLYTKQGLIGIQRKAVPHDFISSIEDGRMARSTTLLQSTCEFRLLLCEGRFRYYPDGRLDLGPRIPSHYTIKHLRGMLFDIRFVKNV</sequence>
<proteinExistence type="predicted"/>
<comment type="caution">
    <text evidence="1">The sequence shown here is derived from an EMBL/GenBank/DDBJ whole genome shotgun (WGS) entry which is preliminary data.</text>
</comment>
<dbReference type="EMBL" id="BARU01017477">
    <property type="protein sequence ID" value="GAH60456.1"/>
    <property type="molecule type" value="Genomic_DNA"/>
</dbReference>
<feature type="non-terminal residue" evidence="1">
    <location>
        <position position="120"/>
    </location>
</feature>
<name>X1GRG9_9ZZZZ</name>
<evidence type="ECO:0000313" key="1">
    <source>
        <dbReference type="EMBL" id="GAH60456.1"/>
    </source>
</evidence>
<protein>
    <recommendedName>
        <fullName evidence="2">ERCC4 domain-containing protein</fullName>
    </recommendedName>
</protein>
<organism evidence="1">
    <name type="scientific">marine sediment metagenome</name>
    <dbReference type="NCBI Taxonomy" id="412755"/>
    <lineage>
        <taxon>unclassified sequences</taxon>
        <taxon>metagenomes</taxon>
        <taxon>ecological metagenomes</taxon>
    </lineage>
</organism>
<accession>X1GRG9</accession>
<reference evidence="1" key="1">
    <citation type="journal article" date="2014" name="Front. Microbiol.">
        <title>High frequency of phylogenetically diverse reductive dehalogenase-homologous genes in deep subseafloor sedimentary metagenomes.</title>
        <authorList>
            <person name="Kawai M."/>
            <person name="Futagami T."/>
            <person name="Toyoda A."/>
            <person name="Takaki Y."/>
            <person name="Nishi S."/>
            <person name="Hori S."/>
            <person name="Arai W."/>
            <person name="Tsubouchi T."/>
            <person name="Morono Y."/>
            <person name="Uchiyama I."/>
            <person name="Ito T."/>
            <person name="Fujiyama A."/>
            <person name="Inagaki F."/>
            <person name="Takami H."/>
        </authorList>
    </citation>
    <scope>NUCLEOTIDE SEQUENCE</scope>
    <source>
        <strain evidence="1">Expedition CK06-06</strain>
    </source>
</reference>
<gene>
    <name evidence="1" type="ORF">S03H2_28984</name>
</gene>
<dbReference type="Gene3D" id="3.40.50.10130">
    <property type="match status" value="1"/>
</dbReference>
<dbReference type="AlphaFoldDB" id="X1GRG9"/>